<evidence type="ECO:0000313" key="4">
    <source>
        <dbReference type="Proteomes" id="UP000005408"/>
    </source>
</evidence>
<evidence type="ECO:0000259" key="2">
    <source>
        <dbReference type="Pfam" id="PF17517"/>
    </source>
</evidence>
<feature type="signal peptide" evidence="1">
    <location>
        <begin position="1"/>
        <end position="26"/>
    </location>
</feature>
<accession>A0A8W8L3B3</accession>
<dbReference type="OrthoDB" id="6102774at2759"/>
<dbReference type="AlphaFoldDB" id="A0A8W8L3B3"/>
<dbReference type="EnsemblMetazoa" id="G26248.2">
    <property type="protein sequence ID" value="G26248.2:cds"/>
    <property type="gene ID" value="G26248"/>
</dbReference>
<organism evidence="3 4">
    <name type="scientific">Magallana gigas</name>
    <name type="common">Pacific oyster</name>
    <name type="synonym">Crassostrea gigas</name>
    <dbReference type="NCBI Taxonomy" id="29159"/>
    <lineage>
        <taxon>Eukaryota</taxon>
        <taxon>Metazoa</taxon>
        <taxon>Spiralia</taxon>
        <taxon>Lophotrochozoa</taxon>
        <taxon>Mollusca</taxon>
        <taxon>Bivalvia</taxon>
        <taxon>Autobranchia</taxon>
        <taxon>Pteriomorphia</taxon>
        <taxon>Ostreida</taxon>
        <taxon>Ostreoidea</taxon>
        <taxon>Ostreidae</taxon>
        <taxon>Magallana</taxon>
    </lineage>
</organism>
<dbReference type="EnsemblMetazoa" id="G26248.6">
    <property type="protein sequence ID" value="G26248.6:cds"/>
    <property type="gene ID" value="G26248"/>
</dbReference>
<keyword evidence="1" id="KW-0732">Signal</keyword>
<dbReference type="Proteomes" id="UP000005408">
    <property type="component" value="Unassembled WGS sequence"/>
</dbReference>
<evidence type="ECO:0000256" key="1">
    <source>
        <dbReference type="SAM" id="SignalP"/>
    </source>
</evidence>
<dbReference type="OMA" id="YESTFMT"/>
<keyword evidence="4" id="KW-1185">Reference proteome</keyword>
<dbReference type="EnsemblMetazoa" id="G26248.4">
    <property type="protein sequence ID" value="G26248.4:cds"/>
    <property type="gene ID" value="G26248"/>
</dbReference>
<dbReference type="PANTHER" id="PTHR46534:SF1">
    <property type="entry name" value="IGGFC-BINDING PROTEIN N-TERMINAL DOMAIN-CONTAINING PROTEIN"/>
    <property type="match status" value="1"/>
</dbReference>
<name>A0A8W8L3B3_MAGGI</name>
<proteinExistence type="predicted"/>
<dbReference type="EnsemblMetazoa" id="G26248.5">
    <property type="protein sequence ID" value="G26248.5:cds"/>
    <property type="gene ID" value="G26248"/>
</dbReference>
<dbReference type="InterPro" id="IPR035234">
    <property type="entry name" value="IgGFc-bd_N"/>
</dbReference>
<dbReference type="EnsemblMetazoa" id="G26248.8">
    <property type="protein sequence ID" value="G26248.8:cds"/>
    <property type="gene ID" value="G26248"/>
</dbReference>
<dbReference type="Pfam" id="PF17517">
    <property type="entry name" value="IgGFc_binding"/>
    <property type="match status" value="1"/>
</dbReference>
<feature type="chain" id="PRO_5042431473" description="IgGFc-binding protein N-terminal domain-containing protein" evidence="1">
    <location>
        <begin position="27"/>
        <end position="496"/>
    </location>
</feature>
<feature type="domain" description="IgGFc-binding protein N-terminal" evidence="2">
    <location>
        <begin position="189"/>
        <end position="474"/>
    </location>
</feature>
<dbReference type="EnsemblMetazoa" id="G26248.7">
    <property type="protein sequence ID" value="G26248.7:cds"/>
    <property type="gene ID" value="G26248"/>
</dbReference>
<dbReference type="PANTHER" id="PTHR46534">
    <property type="entry name" value="IGGFC_BINDING DOMAIN-CONTAINING PROTEIN"/>
    <property type="match status" value="1"/>
</dbReference>
<sequence length="496" mass="55094">MATTRKQCSFWTLVLILLLSTDVYRGQRLNPVPNTCTGPDENAILKKELSVLHGIVKDQAIKMEILKGELNSLKERLSKCCSSTGPPDSGNDGHYGKEFLITFPKSKGPVSKVQVLITAKQDAFVVFESLHPGVNNTFQVSANAGKEVSLPVSVVMDTDGIFGKAVVIRASHPISVHCVVQCGCSAAEGFLVYPKQYLGTKYLLANSDFANIAIASQYRNTTIKLTILSSPSYITWKGTNYTENDVLKIEQIDDFRTIQLSANGYLFGLIESTNPIAVISGSSSDASMFEANSVMEYMVPVEYLSFKYIIPNFAKSQQDTYQFQFQNHKQNNVTIAGLDVLRGGVTDLFYYAFGNQLPCIAKANEIVMPVVFSSYESTFMTLIPQTEQFSNDYRFLTPSTSLFRHYFVITIRAYLINGILIDSKAIQKYQNTMKSVRDSETSDEYITVTIEVSSGYHHIYHTDSDVTFGLILYGYGTTEKMSYGYPAGLRFQATAA</sequence>
<protein>
    <recommendedName>
        <fullName evidence="2">IgGFc-binding protein N-terminal domain-containing protein</fullName>
    </recommendedName>
</protein>
<reference evidence="3" key="1">
    <citation type="submission" date="2022-08" db="UniProtKB">
        <authorList>
            <consortium name="EnsemblMetazoa"/>
        </authorList>
    </citation>
    <scope>IDENTIFICATION</scope>
    <source>
        <strain evidence="3">05x7-T-G4-1.051#20</strain>
    </source>
</reference>
<evidence type="ECO:0000313" key="3">
    <source>
        <dbReference type="EnsemblMetazoa" id="G26248.5:cds"/>
    </source>
</evidence>